<accession>A0AC34F7B0</accession>
<organism evidence="1 2">
    <name type="scientific">Panagrolaimus sp. ES5</name>
    <dbReference type="NCBI Taxonomy" id="591445"/>
    <lineage>
        <taxon>Eukaryota</taxon>
        <taxon>Metazoa</taxon>
        <taxon>Ecdysozoa</taxon>
        <taxon>Nematoda</taxon>
        <taxon>Chromadorea</taxon>
        <taxon>Rhabditida</taxon>
        <taxon>Tylenchina</taxon>
        <taxon>Panagrolaimomorpha</taxon>
        <taxon>Panagrolaimoidea</taxon>
        <taxon>Panagrolaimidae</taxon>
        <taxon>Panagrolaimus</taxon>
    </lineage>
</organism>
<name>A0AC34F7B0_9BILA</name>
<proteinExistence type="predicted"/>
<dbReference type="Proteomes" id="UP000887579">
    <property type="component" value="Unplaced"/>
</dbReference>
<evidence type="ECO:0000313" key="1">
    <source>
        <dbReference type="Proteomes" id="UP000887579"/>
    </source>
</evidence>
<protein>
    <submittedName>
        <fullName evidence="2">Uncharacterized protein</fullName>
    </submittedName>
</protein>
<sequence>MSQFFDMVTNQKKYMAFVNGSNSVINVTVIDIAETHSIDPNLSFTTENAKEFVENIPRIFWNCKSVILSIFDIYSNKYANNLEFCIAVKTKMKKHKIQHEFISSEHYFFSTALIASNVCLQNPCFFILVKKDKMIIASSALSQAGHQLKDYKQINLDENADPKNGTSEISISGKIDCNIILIDERPDAAAIKISGSDVSETNKVHCIENINNYKNDFALELTKWQMFDFYNQYNFLPICIRKFLITDSTNNEILSTNLGESLPLKKSCIVPTFPTKYFLKHFDETTGQFYTLSEIILDQPCHENIIDLTVDKDNFPNYQLIHRIVPEIQFNFRLSCAKNLETYVPIIGFRDNLSFICASKNRNKYDYFFLEGWNDILSIMSMPADNVKVKAAWGFGISKNEKYPILIGFNDFNGNRNAASPAFLMALLLKEHLKAIQTETGEYPKEIAFYLFNRYNEEEESRIKQQLKKSCQILKLKCTFVKKE</sequence>
<evidence type="ECO:0000313" key="2">
    <source>
        <dbReference type="WBParaSite" id="ES5_v2.g13184.t1"/>
    </source>
</evidence>
<dbReference type="WBParaSite" id="ES5_v2.g13184.t1">
    <property type="protein sequence ID" value="ES5_v2.g13184.t1"/>
    <property type="gene ID" value="ES5_v2.g13184"/>
</dbReference>
<reference evidence="2" key="1">
    <citation type="submission" date="2022-11" db="UniProtKB">
        <authorList>
            <consortium name="WormBaseParasite"/>
        </authorList>
    </citation>
    <scope>IDENTIFICATION</scope>
</reference>